<dbReference type="OrthoDB" id="4085451at2759"/>
<sequence>MGSSISKTARSPSKAITNSTRKYPTRSPPPPKQPATERGWLHADSKNTAPRAAPMPEPQGADPALAARLQSIGPVSPRLPPSQPYDLTPRAPLSDPKGASPPSHSSWNAHGTPALHLTSFRPSASNPSQSIFPTAQGPDPRSNPAVSLLTARYQLAAEADAEFARTGKSAEVGRRFVDVATLRQVLVARERGLQDVEIERMFGLGSGTVGGLGVRGVVGVSSE</sequence>
<feature type="compositionally biased region" description="Polar residues" evidence="1">
    <location>
        <begin position="120"/>
        <end position="133"/>
    </location>
</feature>
<comment type="caution">
    <text evidence="3">The sequence shown here is derived from an EMBL/GenBank/DDBJ whole genome shotgun (WGS) entry which is preliminary data.</text>
</comment>
<dbReference type="Pfam" id="PF22943">
    <property type="entry name" value="HTH_68"/>
    <property type="match status" value="1"/>
</dbReference>
<protein>
    <recommendedName>
        <fullName evidence="2">Helix-turn-helix domain-containing protein</fullName>
    </recommendedName>
</protein>
<feature type="region of interest" description="Disordered" evidence="1">
    <location>
        <begin position="1"/>
        <end position="145"/>
    </location>
</feature>
<name>A0A9P7Z8J6_9HELO</name>
<dbReference type="EMBL" id="MU253769">
    <property type="protein sequence ID" value="KAG9247568.1"/>
    <property type="molecule type" value="Genomic_DNA"/>
</dbReference>
<reference evidence="3" key="1">
    <citation type="journal article" date="2021" name="IMA Fungus">
        <title>Genomic characterization of three marine fungi, including Emericellopsis atlantica sp. nov. with signatures of a generalist lifestyle and marine biomass degradation.</title>
        <authorList>
            <person name="Hagestad O.C."/>
            <person name="Hou L."/>
            <person name="Andersen J.H."/>
            <person name="Hansen E.H."/>
            <person name="Altermark B."/>
            <person name="Li C."/>
            <person name="Kuhnert E."/>
            <person name="Cox R.J."/>
            <person name="Crous P.W."/>
            <person name="Spatafora J.W."/>
            <person name="Lail K."/>
            <person name="Amirebrahimi M."/>
            <person name="Lipzen A."/>
            <person name="Pangilinan J."/>
            <person name="Andreopoulos W."/>
            <person name="Hayes R.D."/>
            <person name="Ng V."/>
            <person name="Grigoriev I.V."/>
            <person name="Jackson S.A."/>
            <person name="Sutton T.D.S."/>
            <person name="Dobson A.D.W."/>
            <person name="Rama T."/>
        </authorList>
    </citation>
    <scope>NUCLEOTIDE SEQUENCE</scope>
    <source>
        <strain evidence="3">TRa3180A</strain>
    </source>
</reference>
<feature type="domain" description="Helix-turn-helix" evidence="2">
    <location>
        <begin position="176"/>
        <end position="219"/>
    </location>
</feature>
<dbReference type="InterPro" id="IPR054448">
    <property type="entry name" value="HTH_put_ascomycetes"/>
</dbReference>
<evidence type="ECO:0000313" key="4">
    <source>
        <dbReference type="Proteomes" id="UP000887226"/>
    </source>
</evidence>
<proteinExistence type="predicted"/>
<evidence type="ECO:0000259" key="2">
    <source>
        <dbReference type="Pfam" id="PF22943"/>
    </source>
</evidence>
<organism evidence="3 4">
    <name type="scientific">Calycina marina</name>
    <dbReference type="NCBI Taxonomy" id="1763456"/>
    <lineage>
        <taxon>Eukaryota</taxon>
        <taxon>Fungi</taxon>
        <taxon>Dikarya</taxon>
        <taxon>Ascomycota</taxon>
        <taxon>Pezizomycotina</taxon>
        <taxon>Leotiomycetes</taxon>
        <taxon>Helotiales</taxon>
        <taxon>Pezizellaceae</taxon>
        <taxon>Calycina</taxon>
    </lineage>
</organism>
<gene>
    <name evidence="3" type="ORF">BJ878DRAFT_492107</name>
</gene>
<evidence type="ECO:0000313" key="3">
    <source>
        <dbReference type="EMBL" id="KAG9247568.1"/>
    </source>
</evidence>
<feature type="compositionally biased region" description="Polar residues" evidence="1">
    <location>
        <begin position="1"/>
        <end position="22"/>
    </location>
</feature>
<dbReference type="Proteomes" id="UP000887226">
    <property type="component" value="Unassembled WGS sequence"/>
</dbReference>
<keyword evidence="4" id="KW-1185">Reference proteome</keyword>
<accession>A0A9P7Z8J6</accession>
<dbReference type="AlphaFoldDB" id="A0A9P7Z8J6"/>
<evidence type="ECO:0000256" key="1">
    <source>
        <dbReference type="SAM" id="MobiDB-lite"/>
    </source>
</evidence>